<feature type="compositionally biased region" description="Acidic residues" evidence="1">
    <location>
        <begin position="102"/>
        <end position="126"/>
    </location>
</feature>
<evidence type="ECO:0000313" key="3">
    <source>
        <dbReference type="Proteomes" id="UP000008068"/>
    </source>
</evidence>
<dbReference type="InParanoid" id="G0NFF9"/>
<gene>
    <name evidence="2" type="ORF">CAEBREN_16453</name>
</gene>
<evidence type="ECO:0008006" key="4">
    <source>
        <dbReference type="Google" id="ProtNLM"/>
    </source>
</evidence>
<dbReference type="AlphaFoldDB" id="G0NFF9"/>
<organism evidence="3">
    <name type="scientific">Caenorhabditis brenneri</name>
    <name type="common">Nematode worm</name>
    <dbReference type="NCBI Taxonomy" id="135651"/>
    <lineage>
        <taxon>Eukaryota</taxon>
        <taxon>Metazoa</taxon>
        <taxon>Ecdysozoa</taxon>
        <taxon>Nematoda</taxon>
        <taxon>Chromadorea</taxon>
        <taxon>Rhabditida</taxon>
        <taxon>Rhabditina</taxon>
        <taxon>Rhabditomorpha</taxon>
        <taxon>Rhabditoidea</taxon>
        <taxon>Rhabditidae</taxon>
        <taxon>Peloderinae</taxon>
        <taxon>Caenorhabditis</taxon>
    </lineage>
</organism>
<reference evidence="3" key="1">
    <citation type="submission" date="2011-07" db="EMBL/GenBank/DDBJ databases">
        <authorList>
            <consortium name="Caenorhabditis brenneri Sequencing and Analysis Consortium"/>
            <person name="Wilson R.K."/>
        </authorList>
    </citation>
    <scope>NUCLEOTIDE SEQUENCE [LARGE SCALE GENOMIC DNA]</scope>
    <source>
        <strain evidence="3">PB2801</strain>
    </source>
</reference>
<dbReference type="HOGENOM" id="CLU_162206_0_0_1"/>
<proteinExistence type="predicted"/>
<dbReference type="SUPFAM" id="SSF54160">
    <property type="entry name" value="Chromo domain-like"/>
    <property type="match status" value="1"/>
</dbReference>
<evidence type="ECO:0000313" key="2">
    <source>
        <dbReference type="EMBL" id="EGT59174.1"/>
    </source>
</evidence>
<sequence>MAANGYMEDEISGEEIEVEDGKCVVDGVDTWVVRDIIDMRFNQNWKAIQFNVSWEDGDTTWEPLSSFSEGLDHVMIKEFKLKNLEKYEALLQEEKEAREAEPENEEEEEFDEVEGEEEEENENDED</sequence>
<dbReference type="OrthoDB" id="5890039at2759"/>
<name>G0NFF9_CAEBE</name>
<dbReference type="Proteomes" id="UP000008068">
    <property type="component" value="Unassembled WGS sequence"/>
</dbReference>
<feature type="region of interest" description="Disordered" evidence="1">
    <location>
        <begin position="93"/>
        <end position="126"/>
    </location>
</feature>
<evidence type="ECO:0000256" key="1">
    <source>
        <dbReference type="SAM" id="MobiDB-lite"/>
    </source>
</evidence>
<keyword evidence="3" id="KW-1185">Reference proteome</keyword>
<dbReference type="Gene3D" id="2.40.50.40">
    <property type="match status" value="1"/>
</dbReference>
<protein>
    <recommendedName>
        <fullName evidence="4">Chromo domain-containing protein</fullName>
    </recommendedName>
</protein>
<dbReference type="EMBL" id="GL379875">
    <property type="protein sequence ID" value="EGT59174.1"/>
    <property type="molecule type" value="Genomic_DNA"/>
</dbReference>
<dbReference type="InterPro" id="IPR016197">
    <property type="entry name" value="Chromo-like_dom_sf"/>
</dbReference>
<accession>G0NFF9</accession>